<protein>
    <submittedName>
        <fullName evidence="4">Extracellular solute-binding protein</fullName>
    </submittedName>
</protein>
<evidence type="ECO:0000313" key="4">
    <source>
        <dbReference type="EMBL" id="MFI6505699.1"/>
    </source>
</evidence>
<name>A0ABW7ZFG7_9ACTN</name>
<evidence type="ECO:0000256" key="3">
    <source>
        <dbReference type="SAM" id="SignalP"/>
    </source>
</evidence>
<dbReference type="Proteomes" id="UP001612741">
    <property type="component" value="Unassembled WGS sequence"/>
</dbReference>
<sequence>MKRRTPALALAALALVLTSAGAGQAAAIPSPSASKAPSPSATPTSSATPSAKGTPAPKATPTPSDGTLQILTYRGYAEYGGTSPKVNWVGTFEKETGCRIARLDQVQNREEMEKQLEQRSYDVISAGPDLAGKLIAGKQVSPINQAKVAGYADLSAPLRELTTVGGKVYGVPFLWGVHEYLYDADRIKKPSLEQVFTSPKSALQDDPLTIADAALAWKTSGSPYELTAAELERVMTTLEGQPGRTYWGSPVDVVKGFATGRLDYAQATPYLRLVLRAAGKPVKAIKTARTTGWVDSWMLGAGGNQECAYRWLAWTASAETQRAAASWNGLAPAGEKACKEEAKLVCAAYGAGKGAKPARIEFAVRPPGDCRPPEGECTDYATWRKRWLELVK</sequence>
<feature type="chain" id="PRO_5047306936" evidence="3">
    <location>
        <begin position="26"/>
        <end position="392"/>
    </location>
</feature>
<feature type="signal peptide" evidence="3">
    <location>
        <begin position="1"/>
        <end position="25"/>
    </location>
</feature>
<organism evidence="4 5">
    <name type="scientific">Nonomuraea typhae</name>
    <dbReference type="NCBI Taxonomy" id="2603600"/>
    <lineage>
        <taxon>Bacteria</taxon>
        <taxon>Bacillati</taxon>
        <taxon>Actinomycetota</taxon>
        <taxon>Actinomycetes</taxon>
        <taxon>Streptosporangiales</taxon>
        <taxon>Streptosporangiaceae</taxon>
        <taxon>Nonomuraea</taxon>
    </lineage>
</organism>
<comment type="caution">
    <text evidence="4">The sequence shown here is derived from an EMBL/GenBank/DDBJ whole genome shotgun (WGS) entry which is preliminary data.</text>
</comment>
<accession>A0ABW7ZFG7</accession>
<proteinExistence type="predicted"/>
<dbReference type="InterPro" id="IPR006059">
    <property type="entry name" value="SBP"/>
</dbReference>
<keyword evidence="1 3" id="KW-0732">Signal</keyword>
<evidence type="ECO:0000256" key="2">
    <source>
        <dbReference type="SAM" id="MobiDB-lite"/>
    </source>
</evidence>
<dbReference type="Gene3D" id="3.40.190.10">
    <property type="entry name" value="Periplasmic binding protein-like II"/>
    <property type="match status" value="2"/>
</dbReference>
<gene>
    <name evidence="4" type="ORF">ACIBG2_50555</name>
</gene>
<dbReference type="EMBL" id="JBITGY010000022">
    <property type="protein sequence ID" value="MFI6505699.1"/>
    <property type="molecule type" value="Genomic_DNA"/>
</dbReference>
<dbReference type="PANTHER" id="PTHR30222">
    <property type="entry name" value="SPERMIDINE/PUTRESCINE-BINDING PERIPLASMIC PROTEIN"/>
    <property type="match status" value="1"/>
</dbReference>
<dbReference type="SUPFAM" id="SSF53850">
    <property type="entry name" value="Periplasmic binding protein-like II"/>
    <property type="match status" value="1"/>
</dbReference>
<reference evidence="4 5" key="1">
    <citation type="submission" date="2024-10" db="EMBL/GenBank/DDBJ databases">
        <title>The Natural Products Discovery Center: Release of the First 8490 Sequenced Strains for Exploring Actinobacteria Biosynthetic Diversity.</title>
        <authorList>
            <person name="Kalkreuter E."/>
            <person name="Kautsar S.A."/>
            <person name="Yang D."/>
            <person name="Bader C.D."/>
            <person name="Teijaro C.N."/>
            <person name="Fluegel L."/>
            <person name="Davis C.M."/>
            <person name="Simpson J.R."/>
            <person name="Lauterbach L."/>
            <person name="Steele A.D."/>
            <person name="Gui C."/>
            <person name="Meng S."/>
            <person name="Li G."/>
            <person name="Viehrig K."/>
            <person name="Ye F."/>
            <person name="Su P."/>
            <person name="Kiefer A.F."/>
            <person name="Nichols A."/>
            <person name="Cepeda A.J."/>
            <person name="Yan W."/>
            <person name="Fan B."/>
            <person name="Jiang Y."/>
            <person name="Adhikari A."/>
            <person name="Zheng C.-J."/>
            <person name="Schuster L."/>
            <person name="Cowan T.M."/>
            <person name="Smanski M.J."/>
            <person name="Chevrette M.G."/>
            <person name="De Carvalho L.P.S."/>
            <person name="Shen B."/>
        </authorList>
    </citation>
    <scope>NUCLEOTIDE SEQUENCE [LARGE SCALE GENOMIC DNA]</scope>
    <source>
        <strain evidence="4 5">NPDC050545</strain>
    </source>
</reference>
<evidence type="ECO:0000313" key="5">
    <source>
        <dbReference type="Proteomes" id="UP001612741"/>
    </source>
</evidence>
<dbReference type="PANTHER" id="PTHR30222:SF18">
    <property type="entry name" value="BIFUNCTIONAL POLYHYDROXYBUTYRATE SYNTHASE _ ABC TRANSPORTER PERIPLASMIC BINDING PROTEIN-RELATED"/>
    <property type="match status" value="1"/>
</dbReference>
<feature type="compositionally biased region" description="Low complexity" evidence="2">
    <location>
        <begin position="27"/>
        <end position="64"/>
    </location>
</feature>
<feature type="region of interest" description="Disordered" evidence="2">
    <location>
        <begin position="27"/>
        <end position="66"/>
    </location>
</feature>
<evidence type="ECO:0000256" key="1">
    <source>
        <dbReference type="ARBA" id="ARBA00022729"/>
    </source>
</evidence>
<dbReference type="Pfam" id="PF13416">
    <property type="entry name" value="SBP_bac_8"/>
    <property type="match status" value="1"/>
</dbReference>
<keyword evidence="5" id="KW-1185">Reference proteome</keyword>
<dbReference type="RefSeq" id="WP_397092017.1">
    <property type="nucleotide sequence ID" value="NZ_JBITGY010000022.1"/>
</dbReference>